<evidence type="ECO:0000256" key="4">
    <source>
        <dbReference type="ARBA" id="ARBA00022679"/>
    </source>
</evidence>
<keyword evidence="7 9" id="KW-0472">Membrane</keyword>
<keyword evidence="12" id="KW-1185">Reference proteome</keyword>
<evidence type="ECO:0000256" key="5">
    <source>
        <dbReference type="ARBA" id="ARBA00022692"/>
    </source>
</evidence>
<comment type="subcellular location">
    <subcellularLocation>
        <location evidence="1">Cell membrane</location>
        <topology evidence="1">Multi-pass membrane protein</topology>
    </subcellularLocation>
</comment>
<dbReference type="InterPro" id="IPR003010">
    <property type="entry name" value="C-N_Hydrolase"/>
</dbReference>
<comment type="similarity">
    <text evidence="2">Belongs to the CN hydrolase family. Apolipoprotein N-acyltransferase subfamily.</text>
</comment>
<evidence type="ECO:0000256" key="3">
    <source>
        <dbReference type="ARBA" id="ARBA00022475"/>
    </source>
</evidence>
<evidence type="ECO:0000259" key="10">
    <source>
        <dbReference type="PROSITE" id="PS50263"/>
    </source>
</evidence>
<organism evidence="11 12">
    <name type="scientific">endosymbiont of Escarpia spicata</name>
    <dbReference type="NCBI Taxonomy" id="2200908"/>
    <lineage>
        <taxon>Bacteria</taxon>
        <taxon>Pseudomonadati</taxon>
        <taxon>Pseudomonadota</taxon>
        <taxon>Gammaproteobacteria</taxon>
        <taxon>sulfur-oxidizing symbionts</taxon>
    </lineage>
</organism>
<evidence type="ECO:0000256" key="2">
    <source>
        <dbReference type="ARBA" id="ARBA00010065"/>
    </source>
</evidence>
<comment type="caution">
    <text evidence="11">The sequence shown here is derived from an EMBL/GenBank/DDBJ whole genome shotgun (WGS) entry which is preliminary data.</text>
</comment>
<feature type="transmembrane region" description="Helical" evidence="9">
    <location>
        <begin position="12"/>
        <end position="33"/>
    </location>
</feature>
<reference evidence="11 12" key="1">
    <citation type="journal article" date="2018" name="ISME J.">
        <title>Endosymbiont genomes yield clues of tubeworm success.</title>
        <authorList>
            <person name="Li Y."/>
            <person name="Liles M.R."/>
            <person name="Halanych K.M."/>
        </authorList>
    </citation>
    <scope>NUCLEOTIDE SEQUENCE [LARGE SCALE GENOMIC DNA]</scope>
    <source>
        <strain evidence="11">A1462</strain>
    </source>
</reference>
<dbReference type="PANTHER" id="PTHR38686:SF1">
    <property type="entry name" value="APOLIPOPROTEIN N-ACYLTRANSFERASE"/>
    <property type="match status" value="1"/>
</dbReference>
<evidence type="ECO:0000256" key="1">
    <source>
        <dbReference type="ARBA" id="ARBA00004651"/>
    </source>
</evidence>
<dbReference type="PANTHER" id="PTHR38686">
    <property type="entry name" value="APOLIPOPROTEIN N-ACYLTRANSFERASE"/>
    <property type="match status" value="1"/>
</dbReference>
<dbReference type="SUPFAM" id="SSF56317">
    <property type="entry name" value="Carbon-nitrogen hydrolase"/>
    <property type="match status" value="1"/>
</dbReference>
<name>A0A370DQ88_9GAMM</name>
<dbReference type="Proteomes" id="UP000254771">
    <property type="component" value="Unassembled WGS sequence"/>
</dbReference>
<evidence type="ECO:0000256" key="7">
    <source>
        <dbReference type="ARBA" id="ARBA00023136"/>
    </source>
</evidence>
<feature type="domain" description="CN hydrolase" evidence="10">
    <location>
        <begin position="1"/>
        <end position="77"/>
    </location>
</feature>
<protein>
    <recommendedName>
        <fullName evidence="10">CN hydrolase domain-containing protein</fullName>
    </recommendedName>
</protein>
<keyword evidence="5 9" id="KW-0812">Transmembrane</keyword>
<gene>
    <name evidence="11" type="ORF">DIZ78_06375</name>
</gene>
<dbReference type="AlphaFoldDB" id="A0A370DQ88"/>
<evidence type="ECO:0000313" key="12">
    <source>
        <dbReference type="Proteomes" id="UP000254771"/>
    </source>
</evidence>
<keyword evidence="8" id="KW-0012">Acyltransferase</keyword>
<evidence type="ECO:0000256" key="6">
    <source>
        <dbReference type="ARBA" id="ARBA00022989"/>
    </source>
</evidence>
<sequence length="130" mass="14317">MDSMKKNNIGLDLLALLAGVALVFAFAPFHLPWLALESGKPMLHATNKGISAIIGPRGRLVETRSDGESWFDGSIQPRRGKTPYTAWGEWPLLLLMITPLLLALAAKIRIIRYTSFSTHKTSMPIASMVE</sequence>
<dbReference type="InterPro" id="IPR004563">
    <property type="entry name" value="Apolipo_AcylTrfase"/>
</dbReference>
<keyword evidence="3" id="KW-1003">Cell membrane</keyword>
<accession>A0A370DQ88</accession>
<evidence type="ECO:0000313" key="11">
    <source>
        <dbReference type="EMBL" id="RDH87109.1"/>
    </source>
</evidence>
<dbReference type="EMBL" id="QFXE01000007">
    <property type="protein sequence ID" value="RDH87109.1"/>
    <property type="molecule type" value="Genomic_DNA"/>
</dbReference>
<dbReference type="GO" id="GO:0016410">
    <property type="term" value="F:N-acyltransferase activity"/>
    <property type="evidence" value="ECO:0007669"/>
    <property type="project" value="InterPro"/>
</dbReference>
<evidence type="ECO:0000256" key="8">
    <source>
        <dbReference type="ARBA" id="ARBA00023315"/>
    </source>
</evidence>
<evidence type="ECO:0000256" key="9">
    <source>
        <dbReference type="SAM" id="Phobius"/>
    </source>
</evidence>
<feature type="transmembrane region" description="Helical" evidence="9">
    <location>
        <begin position="90"/>
        <end position="110"/>
    </location>
</feature>
<proteinExistence type="inferred from homology"/>
<keyword evidence="6 9" id="KW-1133">Transmembrane helix</keyword>
<dbReference type="InterPro" id="IPR036526">
    <property type="entry name" value="C-N_Hydrolase_sf"/>
</dbReference>
<dbReference type="PROSITE" id="PS50263">
    <property type="entry name" value="CN_HYDROLASE"/>
    <property type="match status" value="1"/>
</dbReference>
<dbReference type="GO" id="GO:0005886">
    <property type="term" value="C:plasma membrane"/>
    <property type="evidence" value="ECO:0007669"/>
    <property type="project" value="UniProtKB-SubCell"/>
</dbReference>
<dbReference type="GO" id="GO:0042158">
    <property type="term" value="P:lipoprotein biosynthetic process"/>
    <property type="evidence" value="ECO:0007669"/>
    <property type="project" value="InterPro"/>
</dbReference>
<keyword evidence="4" id="KW-0808">Transferase</keyword>